<evidence type="ECO:0000313" key="3">
    <source>
        <dbReference type="Proteomes" id="UP000251960"/>
    </source>
</evidence>
<dbReference type="AlphaFoldDB" id="A0A3L6D945"/>
<feature type="compositionally biased region" description="Low complexity" evidence="1">
    <location>
        <begin position="43"/>
        <end position="65"/>
    </location>
</feature>
<proteinExistence type="predicted"/>
<feature type="compositionally biased region" description="Basic and acidic residues" evidence="1">
    <location>
        <begin position="93"/>
        <end position="108"/>
    </location>
</feature>
<evidence type="ECO:0000256" key="1">
    <source>
        <dbReference type="SAM" id="MobiDB-lite"/>
    </source>
</evidence>
<gene>
    <name evidence="2" type="ORF">Zm00014a_040288</name>
</gene>
<reference evidence="2 3" key="1">
    <citation type="journal article" date="2018" name="Nat. Genet.">
        <title>Extensive intraspecific gene order and gene structural variations between Mo17 and other maize genomes.</title>
        <authorList>
            <person name="Sun S."/>
            <person name="Zhou Y."/>
            <person name="Chen J."/>
            <person name="Shi J."/>
            <person name="Zhao H."/>
            <person name="Zhao H."/>
            <person name="Song W."/>
            <person name="Zhang M."/>
            <person name="Cui Y."/>
            <person name="Dong X."/>
            <person name="Liu H."/>
            <person name="Ma X."/>
            <person name="Jiao Y."/>
            <person name="Wang B."/>
            <person name="Wei X."/>
            <person name="Stein J.C."/>
            <person name="Glaubitz J.C."/>
            <person name="Lu F."/>
            <person name="Yu G."/>
            <person name="Liang C."/>
            <person name="Fengler K."/>
            <person name="Li B."/>
            <person name="Rafalski A."/>
            <person name="Schnable P.S."/>
            <person name="Ware D.H."/>
            <person name="Buckler E.S."/>
            <person name="Lai J."/>
        </authorList>
    </citation>
    <scope>NUCLEOTIDE SEQUENCE [LARGE SCALE GENOMIC DNA]</scope>
    <source>
        <strain evidence="3">cv. Missouri 17</strain>
        <tissue evidence="2">Seedling</tissue>
    </source>
</reference>
<feature type="region of interest" description="Disordered" evidence="1">
    <location>
        <begin position="1"/>
        <end position="127"/>
    </location>
</feature>
<protein>
    <submittedName>
        <fullName evidence="2">Uncharacterized protein</fullName>
    </submittedName>
</protein>
<evidence type="ECO:0000313" key="2">
    <source>
        <dbReference type="EMBL" id="PWZ04868.1"/>
    </source>
</evidence>
<sequence>MCIPFCCGGVNDPAPSQQGTQDHTDHGEGGRQQTEPVVRPFTGNEANNGNGAPPAGVAAAPEEANWNMNKRSGDDAKTAVDSPARAAPSPEPRALKRAEKTIQAHVDRDTEDPSSTPAAVGATSPDS</sequence>
<comment type="caution">
    <text evidence="2">The sequence shown here is derived from an EMBL/GenBank/DDBJ whole genome shotgun (WGS) entry which is preliminary data.</text>
</comment>
<accession>A0A3L6D945</accession>
<name>A0A3L6D945_MAIZE</name>
<dbReference type="EMBL" id="NCVQ01000010">
    <property type="protein sequence ID" value="PWZ04868.1"/>
    <property type="molecule type" value="Genomic_DNA"/>
</dbReference>
<dbReference type="Proteomes" id="UP000251960">
    <property type="component" value="Chromosome 9"/>
</dbReference>
<organism evidence="2 3">
    <name type="scientific">Zea mays</name>
    <name type="common">Maize</name>
    <dbReference type="NCBI Taxonomy" id="4577"/>
    <lineage>
        <taxon>Eukaryota</taxon>
        <taxon>Viridiplantae</taxon>
        <taxon>Streptophyta</taxon>
        <taxon>Embryophyta</taxon>
        <taxon>Tracheophyta</taxon>
        <taxon>Spermatophyta</taxon>
        <taxon>Magnoliopsida</taxon>
        <taxon>Liliopsida</taxon>
        <taxon>Poales</taxon>
        <taxon>Poaceae</taxon>
        <taxon>PACMAD clade</taxon>
        <taxon>Panicoideae</taxon>
        <taxon>Andropogonodae</taxon>
        <taxon>Andropogoneae</taxon>
        <taxon>Tripsacinae</taxon>
        <taxon>Zea</taxon>
    </lineage>
</organism>